<sequence>MGRCVGVPKQVLLNTKPRLPNSSGHSRLPILSPARLSGAGLCYEIAIDVEPRVKVHGCLHLGNCQLQLLSYLSDAALPRPRSLQSASAVELNTHSILQQETNHYTIANHCGYTVVNTLAGEYLYVHVQKELLAVCSTNEWRASLPFLVSCYVLSVLGSCPLSAPWVSRTGLLPVLSRIVM</sequence>
<gene>
    <name evidence="1" type="ORF">BCR38DRAFT_227427</name>
</gene>
<protein>
    <submittedName>
        <fullName evidence="1">Uncharacterized protein</fullName>
    </submittedName>
</protein>
<name>A0A1Y2DVT0_9PEZI</name>
<dbReference type="RefSeq" id="XP_040715057.1">
    <property type="nucleotide sequence ID" value="XM_040854293.1"/>
</dbReference>
<keyword evidence="2" id="KW-1185">Reference proteome</keyword>
<dbReference type="AlphaFoldDB" id="A0A1Y2DVT0"/>
<organism evidence="1 2">
    <name type="scientific">Pseudomassariella vexata</name>
    <dbReference type="NCBI Taxonomy" id="1141098"/>
    <lineage>
        <taxon>Eukaryota</taxon>
        <taxon>Fungi</taxon>
        <taxon>Dikarya</taxon>
        <taxon>Ascomycota</taxon>
        <taxon>Pezizomycotina</taxon>
        <taxon>Sordariomycetes</taxon>
        <taxon>Xylariomycetidae</taxon>
        <taxon>Amphisphaeriales</taxon>
        <taxon>Pseudomassariaceae</taxon>
        <taxon>Pseudomassariella</taxon>
    </lineage>
</organism>
<evidence type="ECO:0000313" key="2">
    <source>
        <dbReference type="Proteomes" id="UP000193689"/>
    </source>
</evidence>
<dbReference type="EMBL" id="MCFJ01000008">
    <property type="protein sequence ID" value="ORY63400.1"/>
    <property type="molecule type" value="Genomic_DNA"/>
</dbReference>
<evidence type="ECO:0000313" key="1">
    <source>
        <dbReference type="EMBL" id="ORY63400.1"/>
    </source>
</evidence>
<accession>A0A1Y2DVT0</accession>
<dbReference type="GeneID" id="63770505"/>
<comment type="caution">
    <text evidence="1">The sequence shown here is derived from an EMBL/GenBank/DDBJ whole genome shotgun (WGS) entry which is preliminary data.</text>
</comment>
<dbReference type="Proteomes" id="UP000193689">
    <property type="component" value="Unassembled WGS sequence"/>
</dbReference>
<proteinExistence type="predicted"/>
<dbReference type="InParanoid" id="A0A1Y2DVT0"/>
<reference evidence="1 2" key="1">
    <citation type="submission" date="2016-07" db="EMBL/GenBank/DDBJ databases">
        <title>Pervasive Adenine N6-methylation of Active Genes in Fungi.</title>
        <authorList>
            <consortium name="DOE Joint Genome Institute"/>
            <person name="Mondo S.J."/>
            <person name="Dannebaum R.O."/>
            <person name="Kuo R.C."/>
            <person name="Labutti K."/>
            <person name="Haridas S."/>
            <person name="Kuo A."/>
            <person name="Salamov A."/>
            <person name="Ahrendt S.R."/>
            <person name="Lipzen A."/>
            <person name="Sullivan W."/>
            <person name="Andreopoulos W.B."/>
            <person name="Clum A."/>
            <person name="Lindquist E."/>
            <person name="Daum C."/>
            <person name="Ramamoorthy G.K."/>
            <person name="Gryganskyi A."/>
            <person name="Culley D."/>
            <person name="Magnuson J.K."/>
            <person name="James T.Y."/>
            <person name="O'Malley M.A."/>
            <person name="Stajich J.E."/>
            <person name="Spatafora J.W."/>
            <person name="Visel A."/>
            <person name="Grigoriev I.V."/>
        </authorList>
    </citation>
    <scope>NUCLEOTIDE SEQUENCE [LARGE SCALE GENOMIC DNA]</scope>
    <source>
        <strain evidence="1 2">CBS 129021</strain>
    </source>
</reference>